<dbReference type="SUPFAM" id="SSF47954">
    <property type="entry name" value="Cyclin-like"/>
    <property type="match status" value="1"/>
</dbReference>
<proteinExistence type="predicted"/>
<keyword evidence="3" id="KW-1185">Reference proteome</keyword>
<dbReference type="EMBL" id="CAMPGE010020272">
    <property type="protein sequence ID" value="CAI2378536.1"/>
    <property type="molecule type" value="Genomic_DNA"/>
</dbReference>
<reference evidence="2" key="1">
    <citation type="submission" date="2023-07" db="EMBL/GenBank/DDBJ databases">
        <authorList>
            <consortium name="AG Swart"/>
            <person name="Singh M."/>
            <person name="Singh A."/>
            <person name="Seah K."/>
            <person name="Emmerich C."/>
        </authorList>
    </citation>
    <scope>NUCLEOTIDE SEQUENCE</scope>
    <source>
        <strain evidence="2">DP1</strain>
    </source>
</reference>
<organism evidence="2 3">
    <name type="scientific">Euplotes crassus</name>
    <dbReference type="NCBI Taxonomy" id="5936"/>
    <lineage>
        <taxon>Eukaryota</taxon>
        <taxon>Sar</taxon>
        <taxon>Alveolata</taxon>
        <taxon>Ciliophora</taxon>
        <taxon>Intramacronucleata</taxon>
        <taxon>Spirotrichea</taxon>
        <taxon>Hypotrichia</taxon>
        <taxon>Euplotida</taxon>
        <taxon>Euplotidae</taxon>
        <taxon>Moneuplotes</taxon>
    </lineage>
</organism>
<dbReference type="InterPro" id="IPR006671">
    <property type="entry name" value="Cyclin_N"/>
</dbReference>
<evidence type="ECO:0000259" key="1">
    <source>
        <dbReference type="Pfam" id="PF00134"/>
    </source>
</evidence>
<comment type="caution">
    <text evidence="2">The sequence shown here is derived from an EMBL/GenBank/DDBJ whole genome shotgun (WGS) entry which is preliminary data.</text>
</comment>
<dbReference type="Gene3D" id="1.10.472.10">
    <property type="entry name" value="Cyclin-like"/>
    <property type="match status" value="1"/>
</dbReference>
<evidence type="ECO:0000313" key="3">
    <source>
        <dbReference type="Proteomes" id="UP001295684"/>
    </source>
</evidence>
<dbReference type="PANTHER" id="PTHR14248">
    <property type="entry name" value="CYCLIN Y, ISOFORM A"/>
    <property type="match status" value="1"/>
</dbReference>
<name>A0AAD1XSZ2_EUPCR</name>
<feature type="domain" description="Cyclin N-terminal" evidence="1">
    <location>
        <begin position="95"/>
        <end position="190"/>
    </location>
</feature>
<dbReference type="AlphaFoldDB" id="A0AAD1XSZ2"/>
<protein>
    <recommendedName>
        <fullName evidence="1">Cyclin N-terminal domain-containing protein</fullName>
    </recommendedName>
</protein>
<dbReference type="Proteomes" id="UP001295684">
    <property type="component" value="Unassembled WGS sequence"/>
</dbReference>
<evidence type="ECO:0000313" key="2">
    <source>
        <dbReference type="EMBL" id="CAI2378536.1"/>
    </source>
</evidence>
<dbReference type="InterPro" id="IPR036915">
    <property type="entry name" value="Cyclin-like_sf"/>
</dbReference>
<dbReference type="Pfam" id="PF00134">
    <property type="entry name" value="Cyclin_N"/>
    <property type="match status" value="1"/>
</dbReference>
<dbReference type="CDD" id="cd20540">
    <property type="entry name" value="CYCLIN_CCNY_like"/>
    <property type="match status" value="1"/>
</dbReference>
<accession>A0AAD1XSZ2</accession>
<sequence length="262" mass="30492">METPGTDDTDDRMRLAQTMNSMSATSTISKPDVESIIQAVATIIHSQMIEDQTAGNEIDEDSELFFFSEEKYIKEKPESFDEKRLELLRETPKVENINEFMKALYDCAQFSPECCIICLVYINRLIAFTNLPLQPTNWRPLILCSLLVAQKVWDDRYLSNDDFAYIYPFFVTKEINKLEQKFLELIQYNVTVKASLYAKYYFELRSLFKDSSGGFPLKELDDKDKQRLELRSEKYQDAFAEATEAKKREINTIADIKYSSKA</sequence>
<gene>
    <name evidence="2" type="ORF">ECRASSUSDP1_LOCUS19933</name>
</gene>